<feature type="compositionally biased region" description="Low complexity" evidence="9">
    <location>
        <begin position="43"/>
        <end position="52"/>
    </location>
</feature>
<evidence type="ECO:0000313" key="11">
    <source>
        <dbReference type="EMBL" id="RAH77415.1"/>
    </source>
</evidence>
<keyword evidence="12" id="KW-1185">Reference proteome</keyword>
<dbReference type="EC" id="3.1.4.1" evidence="8"/>
<evidence type="ECO:0000256" key="9">
    <source>
        <dbReference type="SAM" id="MobiDB-lite"/>
    </source>
</evidence>
<dbReference type="GO" id="GO:0046872">
    <property type="term" value="F:metal ion binding"/>
    <property type="evidence" value="ECO:0007669"/>
    <property type="project" value="UniProtKB-KW"/>
</dbReference>
<keyword evidence="8" id="KW-0234">DNA repair</keyword>
<dbReference type="Proteomes" id="UP000249497">
    <property type="component" value="Unassembled WGS sequence"/>
</dbReference>
<dbReference type="InterPro" id="IPR049132">
    <property type="entry name" value="FAN1-like_euk"/>
</dbReference>
<dbReference type="Pfam" id="PF21170">
    <property type="entry name" value="FAN1_TPR"/>
    <property type="match status" value="1"/>
</dbReference>
<dbReference type="EMBL" id="KZ824843">
    <property type="protein sequence ID" value="RAH77415.1"/>
    <property type="molecule type" value="Genomic_DNA"/>
</dbReference>
<keyword evidence="8" id="KW-0539">Nucleus</keyword>
<dbReference type="InterPro" id="IPR033315">
    <property type="entry name" value="Fan1-like"/>
</dbReference>
<evidence type="ECO:0000256" key="7">
    <source>
        <dbReference type="ARBA" id="ARBA00023211"/>
    </source>
</evidence>
<protein>
    <recommendedName>
        <fullName evidence="8">Fanconi-associated nuclease</fullName>
        <ecNumber evidence="8">3.1.4.1</ecNumber>
    </recommendedName>
</protein>
<dbReference type="OrthoDB" id="76364at2759"/>
<dbReference type="CDD" id="cd22326">
    <property type="entry name" value="FAN1-like"/>
    <property type="match status" value="1"/>
</dbReference>
<dbReference type="GeneID" id="37176548"/>
<organism evidence="11 12">
    <name type="scientific">Aspergillus japonicus CBS 114.51</name>
    <dbReference type="NCBI Taxonomy" id="1448312"/>
    <lineage>
        <taxon>Eukaryota</taxon>
        <taxon>Fungi</taxon>
        <taxon>Dikarya</taxon>
        <taxon>Ascomycota</taxon>
        <taxon>Pezizomycotina</taxon>
        <taxon>Eurotiomycetes</taxon>
        <taxon>Eurotiomycetidae</taxon>
        <taxon>Eurotiales</taxon>
        <taxon>Aspergillaceae</taxon>
        <taxon>Aspergillus</taxon>
        <taxon>Aspergillus subgen. Circumdati</taxon>
    </lineage>
</organism>
<keyword evidence="3 8" id="KW-0540">Nuclease</keyword>
<dbReference type="GO" id="GO:0036297">
    <property type="term" value="P:interstrand cross-link repair"/>
    <property type="evidence" value="ECO:0007669"/>
    <property type="project" value="InterPro"/>
</dbReference>
<proteinExistence type="inferred from homology"/>
<dbReference type="GO" id="GO:0070336">
    <property type="term" value="F:flap-structured DNA binding"/>
    <property type="evidence" value="ECO:0007669"/>
    <property type="project" value="TreeGrafter"/>
</dbReference>
<evidence type="ECO:0000256" key="5">
    <source>
        <dbReference type="ARBA" id="ARBA00022801"/>
    </source>
</evidence>
<feature type="domain" description="VRR-NUC" evidence="10">
    <location>
        <begin position="725"/>
        <end position="875"/>
    </location>
</feature>
<evidence type="ECO:0000256" key="6">
    <source>
        <dbReference type="ARBA" id="ARBA00022842"/>
    </source>
</evidence>
<dbReference type="AlphaFoldDB" id="A0A8T8WNI9"/>
<evidence type="ECO:0000256" key="2">
    <source>
        <dbReference type="ARBA" id="ARBA00005533"/>
    </source>
</evidence>
<dbReference type="SMART" id="SM00990">
    <property type="entry name" value="VRR_NUC"/>
    <property type="match status" value="1"/>
</dbReference>
<dbReference type="RefSeq" id="XP_025523309.1">
    <property type="nucleotide sequence ID" value="XM_025672856.1"/>
</dbReference>
<comment type="cofactor">
    <cofactor evidence="8">
        <name>Mg(2+)</name>
        <dbReference type="ChEBI" id="CHEBI:18420"/>
    </cofactor>
    <cofactor evidence="8">
        <name>Mn(2+)</name>
        <dbReference type="ChEBI" id="CHEBI:29035"/>
    </cofactor>
</comment>
<dbReference type="InterPro" id="IPR049125">
    <property type="entry name" value="FAN1-like_WH"/>
</dbReference>
<feature type="compositionally biased region" description="Low complexity" evidence="9">
    <location>
        <begin position="616"/>
        <end position="630"/>
    </location>
</feature>
<dbReference type="GO" id="GO:0017108">
    <property type="term" value="F:5'-flap endonuclease activity"/>
    <property type="evidence" value="ECO:0007669"/>
    <property type="project" value="TreeGrafter"/>
</dbReference>
<comment type="similarity">
    <text evidence="2 8">Belongs to the FAN1 family.</text>
</comment>
<feature type="region of interest" description="Disordered" evidence="9">
    <location>
        <begin position="607"/>
        <end position="637"/>
    </location>
</feature>
<comment type="function">
    <text evidence="8">Nuclease required for the repair of DNA interstrand cross-links (ICL). Acts as a 5'-3' exonuclease that anchors at a cut end of DNA and cleaves DNA successively at every third nucleotide, allowing to excise an ICL from one strand through flanking incisions.</text>
</comment>
<keyword evidence="7 8" id="KW-0464">Manganese</keyword>
<feature type="region of interest" description="Disordered" evidence="9">
    <location>
        <begin position="1"/>
        <end position="67"/>
    </location>
</feature>
<gene>
    <name evidence="11" type="ORF">BO86DRAFT_392677</name>
</gene>
<evidence type="ECO:0000259" key="10">
    <source>
        <dbReference type="SMART" id="SM00990"/>
    </source>
</evidence>
<evidence type="ECO:0000313" key="12">
    <source>
        <dbReference type="Proteomes" id="UP000249497"/>
    </source>
</evidence>
<name>A0A8T8WNI9_ASPJA</name>
<keyword evidence="8" id="KW-0227">DNA damage</keyword>
<dbReference type="InterPro" id="IPR011856">
    <property type="entry name" value="tRNA_endonuc-like_dom_sf"/>
</dbReference>
<dbReference type="PANTHER" id="PTHR15749">
    <property type="entry name" value="FANCONI-ASSOCIATED NUCLEASE 1"/>
    <property type="match status" value="1"/>
</dbReference>
<reference evidence="11 12" key="1">
    <citation type="submission" date="2018-02" db="EMBL/GenBank/DDBJ databases">
        <title>The genomes of Aspergillus section Nigri reveals drivers in fungal speciation.</title>
        <authorList>
            <consortium name="DOE Joint Genome Institute"/>
            <person name="Vesth T.C."/>
            <person name="Nybo J."/>
            <person name="Theobald S."/>
            <person name="Brandl J."/>
            <person name="Frisvad J.C."/>
            <person name="Nielsen K.F."/>
            <person name="Lyhne E.K."/>
            <person name="Kogle M.E."/>
            <person name="Kuo A."/>
            <person name="Riley R."/>
            <person name="Clum A."/>
            <person name="Nolan M."/>
            <person name="Lipzen A."/>
            <person name="Salamov A."/>
            <person name="Henrissat B."/>
            <person name="Wiebenga A."/>
            <person name="De vries R.P."/>
            <person name="Grigoriev I.V."/>
            <person name="Mortensen U.H."/>
            <person name="Andersen M.R."/>
            <person name="Baker S.E."/>
        </authorList>
    </citation>
    <scope>NUCLEOTIDE SEQUENCE [LARGE SCALE GENOMIC DNA]</scope>
    <source>
        <strain evidence="11 12">CBS 114.51</strain>
    </source>
</reference>
<keyword evidence="6 8" id="KW-0460">Magnesium</keyword>
<keyword evidence="5 8" id="KW-0378">Hydrolase</keyword>
<dbReference type="InterPro" id="IPR049126">
    <property type="entry name" value="FAN1-like_TPR"/>
</dbReference>
<evidence type="ECO:0000256" key="8">
    <source>
        <dbReference type="RuleBase" id="RU365033"/>
    </source>
</evidence>
<dbReference type="PANTHER" id="PTHR15749:SF4">
    <property type="entry name" value="FANCONI-ASSOCIATED NUCLEASE 1"/>
    <property type="match status" value="1"/>
</dbReference>
<evidence type="ECO:0000256" key="1">
    <source>
        <dbReference type="ARBA" id="ARBA00000983"/>
    </source>
</evidence>
<dbReference type="Pfam" id="PF08774">
    <property type="entry name" value="VRR_NUC"/>
    <property type="match status" value="1"/>
</dbReference>
<dbReference type="GO" id="GO:0005634">
    <property type="term" value="C:nucleus"/>
    <property type="evidence" value="ECO:0007669"/>
    <property type="project" value="UniProtKB-SubCell"/>
</dbReference>
<evidence type="ECO:0000256" key="4">
    <source>
        <dbReference type="ARBA" id="ARBA00022723"/>
    </source>
</evidence>
<accession>A0A8T8WNI9</accession>
<dbReference type="InterPro" id="IPR014883">
    <property type="entry name" value="VRR_NUC"/>
</dbReference>
<comment type="subcellular location">
    <subcellularLocation>
        <location evidence="8">Nucleus</location>
    </subcellularLocation>
</comment>
<comment type="catalytic activity">
    <reaction evidence="1 8">
        <text>Hydrolytically removes 5'-nucleotides successively from the 3'-hydroxy termini of 3'-hydroxy-terminated oligonucleotides.</text>
        <dbReference type="EC" id="3.1.4.1"/>
    </reaction>
</comment>
<sequence>MSLLDYWDTQRPNAKRRKTTSADDKLATPTIKFAGGDSDNTPESSSESSSSSDAPLSKDAGVPTLDRVDSYPIIAESGIEHENDFPVSNSQTELESSLPAVQDDSQAIEEYEAARLASQDEPDLHQRLQDGKWRKGRSSIYVDAFNLALETVLDEEAHLFDEVEMEVFKQWRELDYEAQYLYVRLFLRKTSAWHRINRLGYYSDIADMPRVVASLRHPRSLPTSSCALPTGETPADIDPAPSLRLTGEFRFAEHMDQITTLEEASSLLLLDELKMLAKEAKVQGKSKNELIAALHRSSQKQTGLGWNSTPSTTVSNGLNRDDHFMQKIFDHTGDCIRLSAGPLALFERVHLVFYRSTEWTEKSLTTIILAKISRKKFPDYIVCRSSSIFPTRAFLLEFEIALRTQFQIDNLLEFSGTPTVEHLTRIKDLAYKVYPRWRALLAEEQRKEETIYEYGEGAYLRRFSPAWVYTRIIHKGLHPLGRFKEHREEHRLLTELLDQRLFHAARRGAWYQRKALLEEHYMWALTPAEGRSEDGQRKHWRRIALRTCEAGLEDPHCHLIFHYDLQKRILKLERALKVVKREQHDFGHVRLAKPAERTIAGIQIVEPESVSDTTDPPSAAANGNGNSNSTRRGRPTVWVDEREGGECRVETMCLNWYRAQGWKGYHSEGGIIRTLFSYLFYDILFTTYVPNVFQTPYQTSPLDLHTDAFYPTRASEINHRLAELTTAGAAERLLRAVHARESPTQTCAVGLDWSFALDDLVALVRCFPGDALAAICQVLAQEYSVRGGGVPDLLVWRVFDDADDVAVAAGGGGEEEEEGSSGVGVGGVAQRKGQFGEVMFVEVKSENDRLSDTQRLWIHVLSGAGVRVELCNAVAREVRVAGS</sequence>
<keyword evidence="4 8" id="KW-0479">Metal-binding</keyword>
<dbReference type="Pfam" id="PF21315">
    <property type="entry name" value="FAN1_HTH"/>
    <property type="match status" value="1"/>
</dbReference>
<evidence type="ECO:0000256" key="3">
    <source>
        <dbReference type="ARBA" id="ARBA00022722"/>
    </source>
</evidence>
<dbReference type="GO" id="GO:0004528">
    <property type="term" value="F:phosphodiesterase I activity"/>
    <property type="evidence" value="ECO:0007669"/>
    <property type="project" value="UniProtKB-EC"/>
</dbReference>
<dbReference type="Gene3D" id="3.40.1350.10">
    <property type="match status" value="1"/>
</dbReference>
<dbReference type="GO" id="GO:0008409">
    <property type="term" value="F:5'-3' exonuclease activity"/>
    <property type="evidence" value="ECO:0007669"/>
    <property type="project" value="TreeGrafter"/>
</dbReference>